<dbReference type="SUPFAM" id="SSF88723">
    <property type="entry name" value="PIN domain-like"/>
    <property type="match status" value="1"/>
</dbReference>
<reference evidence="3 4" key="1">
    <citation type="submission" date="2019-05" db="EMBL/GenBank/DDBJ databases">
        <title>Verrucobacter flavum gen. nov., sp. nov. a new member of the family Verrucomicrobiaceae.</title>
        <authorList>
            <person name="Szuroczki S."/>
            <person name="Abbaszade G."/>
            <person name="Szabo A."/>
            <person name="Felfoldi T."/>
            <person name="Schumann P."/>
            <person name="Boka K."/>
            <person name="Keki Z."/>
            <person name="Toumi M."/>
            <person name="Toth E."/>
        </authorList>
    </citation>
    <scope>NUCLEOTIDE SEQUENCE [LARGE SCALE GENOMIC DNA]</scope>
    <source>
        <strain evidence="3 4">MG-N-17</strain>
    </source>
</reference>
<organism evidence="3 4">
    <name type="scientific">Phragmitibacter flavus</name>
    <dbReference type="NCBI Taxonomy" id="2576071"/>
    <lineage>
        <taxon>Bacteria</taxon>
        <taxon>Pseudomonadati</taxon>
        <taxon>Verrucomicrobiota</taxon>
        <taxon>Verrucomicrobiia</taxon>
        <taxon>Verrucomicrobiales</taxon>
        <taxon>Verrucomicrobiaceae</taxon>
        <taxon>Phragmitibacter</taxon>
    </lineage>
</organism>
<dbReference type="Gene3D" id="3.40.50.1010">
    <property type="entry name" value="5'-nuclease"/>
    <property type="match status" value="1"/>
</dbReference>
<keyword evidence="1" id="KW-0812">Transmembrane</keyword>
<gene>
    <name evidence="3" type="ORF">FEM03_16890</name>
</gene>
<feature type="transmembrane region" description="Helical" evidence="1">
    <location>
        <begin position="35"/>
        <end position="55"/>
    </location>
</feature>
<proteinExistence type="predicted"/>
<evidence type="ECO:0000259" key="2">
    <source>
        <dbReference type="SMART" id="SM00670"/>
    </source>
</evidence>
<dbReference type="InterPro" id="IPR029060">
    <property type="entry name" value="PIN-like_dom_sf"/>
</dbReference>
<sequence length="342" mass="37058">MPVPWSIRLARALFLTLAVLLGAVISVGFGGEAWVGTLGGLAAGLFFILVDALLAQFSFREFSNGTFGLMVGLFCAWLLTKIGIFDLPWFQGLDDAEGVKTVVDISVYAVFGFLGITMALRSDRDQFSFIIPYVRFRRDASEGEPVLLDSNVIIDGRVPAVIATGFLTGSFVIPRFVLDELQRLADSKDEIKAARGRRGLECVQVLQENKGAEVSIHEDTAHEGMPVDTRLATLARELGARLLTNDVNLGKSAQVRGITVLNFNDLARALEPEIQVGDRFELGLVKPGKDKHQAVGYLPNGAMIVVNHGAPFIGETVSVVVGGMHQTSAGRLIFAELERSEK</sequence>
<dbReference type="Pfam" id="PF01850">
    <property type="entry name" value="PIN"/>
    <property type="match status" value="1"/>
</dbReference>
<dbReference type="Proteomes" id="UP000306196">
    <property type="component" value="Unassembled WGS sequence"/>
</dbReference>
<feature type="transmembrane region" description="Helical" evidence="1">
    <location>
        <begin position="67"/>
        <end position="90"/>
    </location>
</feature>
<dbReference type="InterPro" id="IPR052041">
    <property type="entry name" value="Nucleic_acid_metab_PIN/TRAM"/>
</dbReference>
<comment type="caution">
    <text evidence="3">The sequence shown here is derived from an EMBL/GenBank/DDBJ whole genome shotgun (WGS) entry which is preliminary data.</text>
</comment>
<keyword evidence="1" id="KW-0472">Membrane</keyword>
<dbReference type="EMBL" id="VAUV01000012">
    <property type="protein sequence ID" value="TLD69633.1"/>
    <property type="molecule type" value="Genomic_DNA"/>
</dbReference>
<feature type="domain" description="PIN" evidence="2">
    <location>
        <begin position="144"/>
        <end position="251"/>
    </location>
</feature>
<dbReference type="SMART" id="SM00670">
    <property type="entry name" value="PINc"/>
    <property type="match status" value="1"/>
</dbReference>
<dbReference type="OrthoDB" id="9780734at2"/>
<dbReference type="RefSeq" id="WP_138087461.1">
    <property type="nucleotide sequence ID" value="NZ_VAUV01000012.1"/>
</dbReference>
<evidence type="ECO:0000256" key="1">
    <source>
        <dbReference type="SAM" id="Phobius"/>
    </source>
</evidence>
<dbReference type="PANTHER" id="PTHR11603:SF147">
    <property type="entry name" value="MEMBRANE PROTEIN"/>
    <property type="match status" value="1"/>
</dbReference>
<feature type="transmembrane region" description="Helical" evidence="1">
    <location>
        <begin position="102"/>
        <end position="120"/>
    </location>
</feature>
<keyword evidence="1" id="KW-1133">Transmembrane helix</keyword>
<evidence type="ECO:0000313" key="4">
    <source>
        <dbReference type="Proteomes" id="UP000306196"/>
    </source>
</evidence>
<protein>
    <submittedName>
        <fullName evidence="3">Twitching motility protein PilT</fullName>
    </submittedName>
</protein>
<feature type="transmembrane region" description="Helical" evidence="1">
    <location>
        <begin position="12"/>
        <end position="29"/>
    </location>
</feature>
<dbReference type="InterPro" id="IPR002716">
    <property type="entry name" value="PIN_dom"/>
</dbReference>
<dbReference type="AlphaFoldDB" id="A0A5R8KBE1"/>
<evidence type="ECO:0000313" key="3">
    <source>
        <dbReference type="EMBL" id="TLD69633.1"/>
    </source>
</evidence>
<name>A0A5R8KBE1_9BACT</name>
<keyword evidence="4" id="KW-1185">Reference proteome</keyword>
<dbReference type="CDD" id="cd09877">
    <property type="entry name" value="PIN_YacL-like"/>
    <property type="match status" value="1"/>
</dbReference>
<dbReference type="PANTHER" id="PTHR11603">
    <property type="entry name" value="AAA FAMILY ATPASE"/>
    <property type="match status" value="1"/>
</dbReference>
<accession>A0A5R8KBE1</accession>